<dbReference type="Proteomes" id="UP000321393">
    <property type="component" value="Unassembled WGS sequence"/>
</dbReference>
<feature type="domain" description="Tf2-1-like SH3-like" evidence="1">
    <location>
        <begin position="225"/>
        <end position="288"/>
    </location>
</feature>
<dbReference type="InterPro" id="IPR012337">
    <property type="entry name" value="RNaseH-like_sf"/>
</dbReference>
<evidence type="ECO:0000259" key="1">
    <source>
        <dbReference type="Pfam" id="PF24626"/>
    </source>
</evidence>
<dbReference type="InterPro" id="IPR056924">
    <property type="entry name" value="SH3_Tf2-1"/>
</dbReference>
<protein>
    <submittedName>
        <fullName evidence="2">Transposon Ty3-G Gag-Pol polyprotein</fullName>
    </submittedName>
</protein>
<dbReference type="EMBL" id="SSTE01004003">
    <property type="protein sequence ID" value="KAA0062856.1"/>
    <property type="molecule type" value="Genomic_DNA"/>
</dbReference>
<dbReference type="GO" id="GO:0003676">
    <property type="term" value="F:nucleic acid binding"/>
    <property type="evidence" value="ECO:0007669"/>
    <property type="project" value="InterPro"/>
</dbReference>
<dbReference type="PANTHER" id="PTHR45835">
    <property type="entry name" value="YALI0A06105P"/>
    <property type="match status" value="1"/>
</dbReference>
<dbReference type="Pfam" id="PF24626">
    <property type="entry name" value="SH3_Tf2-1"/>
    <property type="match status" value="1"/>
</dbReference>
<evidence type="ECO:0000313" key="2">
    <source>
        <dbReference type="EMBL" id="KAA0062856.1"/>
    </source>
</evidence>
<dbReference type="PANTHER" id="PTHR45835:SF104">
    <property type="entry name" value="PROTEIN NYNRIN-LIKE"/>
    <property type="match status" value="1"/>
</dbReference>
<reference evidence="2 3" key="1">
    <citation type="submission" date="2019-08" db="EMBL/GenBank/DDBJ databases">
        <title>Draft genome sequences of two oriental melons (Cucumis melo L. var makuwa).</title>
        <authorList>
            <person name="Kwon S.-Y."/>
        </authorList>
    </citation>
    <scope>NUCLEOTIDE SEQUENCE [LARGE SCALE GENOMIC DNA]</scope>
    <source>
        <strain evidence="3">cv. SW 3</strain>
        <tissue evidence="2">Leaf</tissue>
    </source>
</reference>
<proteinExistence type="predicted"/>
<name>A0A5A7V8T0_CUCMM</name>
<dbReference type="AlphaFoldDB" id="A0A5A7V8T0"/>
<dbReference type="Gene3D" id="3.30.420.10">
    <property type="entry name" value="Ribonuclease H-like superfamily/Ribonuclease H"/>
    <property type="match status" value="2"/>
</dbReference>
<sequence>MKGDVQKHCEEYAMCQRNKSMSLSSAGLLTSLEIPSRVCDDISMDFIEGLPKIVGFKVILVMVDRFSKYGHFLTLKHPFDAKTMTKLFVKEVVRLHGFPQLIVSGRDNFLEQFLEGVIATVEAYLCCICGERLKEWIKWIHWAEYWYNTAYQRSLEVSPFQTVYGRTPPPLVFYRDHNTTNSQLGDQLKQRNIALGTLKEHLRVAQDKMKTYADLKRRHVEFVEGDMVYLKLRPYRQVTMRKRRNEKLSPKYFGLYKVFKRIGVVAYKLKLSPYATIHPVFHISQLKRAFSDCQNL</sequence>
<organism evidence="2 3">
    <name type="scientific">Cucumis melo var. makuwa</name>
    <name type="common">Oriental melon</name>
    <dbReference type="NCBI Taxonomy" id="1194695"/>
    <lineage>
        <taxon>Eukaryota</taxon>
        <taxon>Viridiplantae</taxon>
        <taxon>Streptophyta</taxon>
        <taxon>Embryophyta</taxon>
        <taxon>Tracheophyta</taxon>
        <taxon>Spermatophyta</taxon>
        <taxon>Magnoliopsida</taxon>
        <taxon>eudicotyledons</taxon>
        <taxon>Gunneridae</taxon>
        <taxon>Pentapetalae</taxon>
        <taxon>rosids</taxon>
        <taxon>fabids</taxon>
        <taxon>Cucurbitales</taxon>
        <taxon>Cucurbitaceae</taxon>
        <taxon>Benincaseae</taxon>
        <taxon>Cucumis</taxon>
    </lineage>
</organism>
<comment type="caution">
    <text evidence="2">The sequence shown here is derived from an EMBL/GenBank/DDBJ whole genome shotgun (WGS) entry which is preliminary data.</text>
</comment>
<dbReference type="OrthoDB" id="1305349at2759"/>
<dbReference type="InterPro" id="IPR036397">
    <property type="entry name" value="RNaseH_sf"/>
</dbReference>
<accession>A0A5A7V8T0</accession>
<evidence type="ECO:0000313" key="3">
    <source>
        <dbReference type="Proteomes" id="UP000321393"/>
    </source>
</evidence>
<dbReference type="SUPFAM" id="SSF53098">
    <property type="entry name" value="Ribonuclease H-like"/>
    <property type="match status" value="1"/>
</dbReference>
<dbReference type="STRING" id="1194695.A0A5A7V8T0"/>
<gene>
    <name evidence="2" type="ORF">E6C27_scaffold2406G00110</name>
</gene>